<dbReference type="PANTHER" id="PTHR10380:SF196">
    <property type="entry name" value="CUTICULAR PROTEIN 72EA"/>
    <property type="match status" value="1"/>
</dbReference>
<dbReference type="InterPro" id="IPR050468">
    <property type="entry name" value="Cuticle_Struct_Prot"/>
</dbReference>
<dbReference type="VEuPathDB" id="VectorBase:AALB20_032527"/>
<dbReference type="Pfam" id="PF00379">
    <property type="entry name" value="Chitin_bind_4"/>
    <property type="match status" value="1"/>
</dbReference>
<proteinExistence type="predicted"/>
<protein>
    <submittedName>
        <fullName evidence="1">Uncharacterized protein</fullName>
    </submittedName>
</protein>
<organism evidence="1 2">
    <name type="scientific">Anopheles albimanus</name>
    <name type="common">New world malaria mosquito</name>
    <dbReference type="NCBI Taxonomy" id="7167"/>
    <lineage>
        <taxon>Eukaryota</taxon>
        <taxon>Metazoa</taxon>
        <taxon>Ecdysozoa</taxon>
        <taxon>Arthropoda</taxon>
        <taxon>Hexapoda</taxon>
        <taxon>Insecta</taxon>
        <taxon>Pterygota</taxon>
        <taxon>Neoptera</taxon>
        <taxon>Endopterygota</taxon>
        <taxon>Diptera</taxon>
        <taxon>Nematocera</taxon>
        <taxon>Culicoidea</taxon>
        <taxon>Culicidae</taxon>
        <taxon>Anophelinae</taxon>
        <taxon>Anopheles</taxon>
    </lineage>
</organism>
<dbReference type="VEuPathDB" id="VectorBase:AALB008955"/>
<dbReference type="Proteomes" id="UP000069272">
    <property type="component" value="Chromosome 2R"/>
</dbReference>
<keyword evidence="2" id="KW-1185">Reference proteome</keyword>
<dbReference type="GO" id="GO:0008010">
    <property type="term" value="F:structural constituent of chitin-based larval cuticle"/>
    <property type="evidence" value="ECO:0007669"/>
    <property type="project" value="TreeGrafter"/>
</dbReference>
<name>A0A182FQY4_ANOAL</name>
<sequence length="373" mass="41810">MLKSTVSSQLVVALAAVLLASGTRGLAASRRDVAHLRSRQAQPQVILVQEDEYEATTLPPPPKPYAFTYSAGRAPGHVDRTHSEASDGNGVVRGSFSYVDPRNQVRTVEYTADRNGFYPVLSHLPQTPQQTEAVARAEQKHYALYAKIAQEHANAHVGVVEPVLPKDTVAVAKAKDRHFSLYEKIANEHARIGAEQEAQRLAFEATSYCLGSAYAQYQYDDAYAYDYPATDAPVYPAAPAGYDEEPVYDEYPESYPQYADYGGEVETIPTTTTTTTTTPRTRATARRQVFPPTPTANQTPRRQADRLVRWYFLDGRGIPIRTAVTRHFRTNSAPYGLRRFYPQAGSNRRSLTNGNRVAQGLQRRQRVEYWWYL</sequence>
<dbReference type="PANTHER" id="PTHR10380">
    <property type="entry name" value="CUTICLE PROTEIN"/>
    <property type="match status" value="1"/>
</dbReference>
<accession>A0A182FQY4</accession>
<evidence type="ECO:0000313" key="2">
    <source>
        <dbReference type="Proteomes" id="UP000069272"/>
    </source>
</evidence>
<dbReference type="AlphaFoldDB" id="A0A182FQY4"/>
<dbReference type="PROSITE" id="PS51155">
    <property type="entry name" value="CHIT_BIND_RR_2"/>
    <property type="match status" value="1"/>
</dbReference>
<reference evidence="1 2" key="1">
    <citation type="journal article" date="2017" name="G3 (Bethesda)">
        <title>The Physical Genome Mapping of Anopheles albimanus Corrected Scaffold Misassemblies and Identified Interarm Rearrangements in Genus Anopheles.</title>
        <authorList>
            <person name="Artemov G.N."/>
            <person name="Peery A.N."/>
            <person name="Jiang X."/>
            <person name="Tu Z."/>
            <person name="Stegniy V.N."/>
            <person name="Sharakhova M.V."/>
            <person name="Sharakhov I.V."/>
        </authorList>
    </citation>
    <scope>NUCLEOTIDE SEQUENCE [LARGE SCALE GENOMIC DNA]</scope>
    <source>
        <strain evidence="1 2">ALBI9_A</strain>
    </source>
</reference>
<dbReference type="EnsemblMetazoa" id="AALB008955-RA">
    <property type="protein sequence ID" value="AALB008955-PA"/>
    <property type="gene ID" value="AALB008955"/>
</dbReference>
<dbReference type="InterPro" id="IPR000618">
    <property type="entry name" value="Insect_cuticle"/>
</dbReference>
<dbReference type="GO" id="GO:0062129">
    <property type="term" value="C:chitin-based extracellular matrix"/>
    <property type="evidence" value="ECO:0007669"/>
    <property type="project" value="TreeGrafter"/>
</dbReference>
<dbReference type="VEuPathDB" id="VectorBase:AALB20_032050"/>
<evidence type="ECO:0000313" key="1">
    <source>
        <dbReference type="EnsemblMetazoa" id="AALB008955-PA"/>
    </source>
</evidence>
<reference evidence="1" key="2">
    <citation type="submission" date="2022-08" db="UniProtKB">
        <authorList>
            <consortium name="EnsemblMetazoa"/>
        </authorList>
    </citation>
    <scope>IDENTIFICATION</scope>
    <source>
        <strain evidence="1">STECLA/ALBI9_A</strain>
    </source>
</reference>